<dbReference type="EMBL" id="LBVV01000001">
    <property type="protein sequence ID" value="KKQ95435.1"/>
    <property type="molecule type" value="Genomic_DNA"/>
</dbReference>
<reference evidence="1 2" key="1">
    <citation type="journal article" date="2015" name="Nature">
        <title>rRNA introns, odd ribosomes, and small enigmatic genomes across a large radiation of phyla.</title>
        <authorList>
            <person name="Brown C.T."/>
            <person name="Hug L.A."/>
            <person name="Thomas B.C."/>
            <person name="Sharon I."/>
            <person name="Castelle C.J."/>
            <person name="Singh A."/>
            <person name="Wilkins M.J."/>
            <person name="Williams K.H."/>
            <person name="Banfield J.F."/>
        </authorList>
    </citation>
    <scope>NUCLEOTIDE SEQUENCE [LARGE SCALE GENOMIC DNA]</scope>
</reference>
<protein>
    <submittedName>
        <fullName evidence="1">Uncharacterized protein</fullName>
    </submittedName>
</protein>
<evidence type="ECO:0000313" key="1">
    <source>
        <dbReference type="EMBL" id="KKQ95435.1"/>
    </source>
</evidence>
<sequence>MAKIFDPIELIEKDIFELLDLKELPQNYKDKMVKEMEDMLENRVIGRLMDGLDEKGAEEFDKLPEGDSNAITEFFKEKNIDVDQIAAEEALMLKSDMASLINVANKGVHKDV</sequence>
<dbReference type="AlphaFoldDB" id="A0A0G0M558"/>
<organism evidence="1 2">
    <name type="scientific">candidate division CPR2 bacterium GW2011_GWC2_39_10</name>
    <dbReference type="NCBI Taxonomy" id="1618345"/>
    <lineage>
        <taxon>Bacteria</taxon>
        <taxon>Bacteria division CPR2</taxon>
    </lineage>
</organism>
<name>A0A0G0M558_UNCC2</name>
<gene>
    <name evidence="1" type="ORF">UT18_C0001G0022</name>
</gene>
<accession>A0A0G0M558</accession>
<proteinExistence type="predicted"/>
<comment type="caution">
    <text evidence="1">The sequence shown here is derived from an EMBL/GenBank/DDBJ whole genome shotgun (WGS) entry which is preliminary data.</text>
</comment>
<evidence type="ECO:0000313" key="2">
    <source>
        <dbReference type="Proteomes" id="UP000034207"/>
    </source>
</evidence>
<dbReference type="STRING" id="1618345.UT18_C0001G0022"/>
<dbReference type="Proteomes" id="UP000034207">
    <property type="component" value="Unassembled WGS sequence"/>
</dbReference>